<accession>A0AAN4NSX9</accession>
<evidence type="ECO:0000313" key="3">
    <source>
        <dbReference type="Proteomes" id="UP000024043"/>
    </source>
</evidence>
<reference evidence="2 3" key="1">
    <citation type="submission" date="2014-03" db="EMBL/GenBank/DDBJ databases">
        <title>Genetic Variability of E. coli after antibiotic treatment.</title>
        <authorList>
            <person name="Silbergeld E."/>
            <person name="Coles C."/>
            <person name="Seidman J.C."/>
            <person name="You Y."/>
            <person name="George J."/>
            <person name="Nadendla S."/>
            <person name="Huot H."/>
            <person name="Daugherty S.C."/>
            <person name="Nagaraj S."/>
            <person name="Ott S."/>
            <person name="Klega K."/>
            <person name="Rasko D."/>
        </authorList>
    </citation>
    <scope>NUCLEOTIDE SEQUENCE [LARGE SCALE GENOMIC DNA]</scope>
    <source>
        <strain evidence="2 3">1-250-04_S3_C1</strain>
    </source>
</reference>
<proteinExistence type="predicted"/>
<keyword evidence="1" id="KW-1133">Transmembrane helix</keyword>
<dbReference type="AlphaFoldDB" id="A0AAN4NSX9"/>
<name>A0AAN4NSX9_ECOLX</name>
<gene>
    <name evidence="2" type="ORF">AC00_2848</name>
</gene>
<feature type="transmembrane region" description="Helical" evidence="1">
    <location>
        <begin position="12"/>
        <end position="35"/>
    </location>
</feature>
<protein>
    <submittedName>
        <fullName evidence="2">Membrane protein</fullName>
    </submittedName>
</protein>
<dbReference type="EMBL" id="JJLU01000088">
    <property type="protein sequence ID" value="EZJ84569.1"/>
    <property type="molecule type" value="Genomic_DNA"/>
</dbReference>
<evidence type="ECO:0000256" key="1">
    <source>
        <dbReference type="SAM" id="Phobius"/>
    </source>
</evidence>
<evidence type="ECO:0000313" key="2">
    <source>
        <dbReference type="EMBL" id="EZJ84569.1"/>
    </source>
</evidence>
<keyword evidence="1" id="KW-0472">Membrane</keyword>
<organism evidence="2 3">
    <name type="scientific">Escherichia coli 1-250-04_S3_C1</name>
    <dbReference type="NCBI Taxonomy" id="1444135"/>
    <lineage>
        <taxon>Bacteria</taxon>
        <taxon>Pseudomonadati</taxon>
        <taxon>Pseudomonadota</taxon>
        <taxon>Gammaproteobacteria</taxon>
        <taxon>Enterobacterales</taxon>
        <taxon>Enterobacteriaceae</taxon>
        <taxon>Escherichia</taxon>
    </lineage>
</organism>
<comment type="caution">
    <text evidence="2">The sequence shown here is derived from an EMBL/GenBank/DDBJ whole genome shotgun (WGS) entry which is preliminary data.</text>
</comment>
<sequence length="37" mass="3960">MASAPFTLIDVISLIVFALIFMLPIPSEIAVASLLNQ</sequence>
<dbReference type="Proteomes" id="UP000024043">
    <property type="component" value="Unassembled WGS sequence"/>
</dbReference>
<keyword evidence="1" id="KW-0812">Transmembrane</keyword>